<comment type="caution">
    <text evidence="3">The sequence shown here is derived from an EMBL/GenBank/DDBJ whole genome shotgun (WGS) entry which is preliminary data.</text>
</comment>
<dbReference type="GO" id="GO:0003677">
    <property type="term" value="F:DNA binding"/>
    <property type="evidence" value="ECO:0007669"/>
    <property type="project" value="InterPro"/>
</dbReference>
<evidence type="ECO:0008006" key="4">
    <source>
        <dbReference type="Google" id="ProtNLM"/>
    </source>
</evidence>
<dbReference type="InterPro" id="IPR015330">
    <property type="entry name" value="DNA_primase/pol_bifunc_N"/>
</dbReference>
<feature type="non-terminal residue" evidence="3">
    <location>
        <position position="280"/>
    </location>
</feature>
<evidence type="ECO:0000313" key="3">
    <source>
        <dbReference type="EMBL" id="GAG54757.1"/>
    </source>
</evidence>
<evidence type="ECO:0000259" key="2">
    <source>
        <dbReference type="Pfam" id="PF09250"/>
    </source>
</evidence>
<name>X0Z8S2_9ZZZZ</name>
<evidence type="ECO:0000259" key="1">
    <source>
        <dbReference type="Pfam" id="PF01807"/>
    </source>
</evidence>
<dbReference type="Pfam" id="PF09250">
    <property type="entry name" value="Prim-Pol"/>
    <property type="match status" value="1"/>
</dbReference>
<dbReference type="Gene3D" id="3.90.580.10">
    <property type="entry name" value="Zinc finger, CHC2-type domain"/>
    <property type="match status" value="1"/>
</dbReference>
<dbReference type="GO" id="GO:0003899">
    <property type="term" value="F:DNA-directed RNA polymerase activity"/>
    <property type="evidence" value="ECO:0007669"/>
    <property type="project" value="InterPro"/>
</dbReference>
<dbReference type="Pfam" id="PF01807">
    <property type="entry name" value="Zn_ribbon_DnaG"/>
    <property type="match status" value="1"/>
</dbReference>
<gene>
    <name evidence="3" type="ORF">S01H4_16401</name>
</gene>
<dbReference type="GO" id="GO:0008270">
    <property type="term" value="F:zinc ion binding"/>
    <property type="evidence" value="ECO:0007669"/>
    <property type="project" value="InterPro"/>
</dbReference>
<sequence>MGITIPKQLQNDKFRFIKIRSDTRKLPLEKEWQSKNNYKYNDPKFIEYLKDAKGYGVLCGCDHLAVIDADTKEVENAVTNGLPKTFVIETGSGGYHYYIIPDLDNKIVLQIGEKKNRKHYGEVQSTGNQVIGSGSLHPSGNKYKIKINADIATITKEKLHGVLADFIEDKTAAWGDGSETPISAIAGEISGLKRYGKELQGSHPIHGSTGGMNFTINTEKNLWHCFRCNTGGDALTLVAVMEKIITCSEAKNGLQKGKFVKTIKIAKEKYGIEPKNKDKR</sequence>
<organism evidence="3">
    <name type="scientific">marine sediment metagenome</name>
    <dbReference type="NCBI Taxonomy" id="412755"/>
    <lineage>
        <taxon>unclassified sequences</taxon>
        <taxon>metagenomes</taxon>
        <taxon>ecological metagenomes</taxon>
    </lineage>
</organism>
<dbReference type="InterPro" id="IPR036977">
    <property type="entry name" value="DNA_primase_Znf_CHC2"/>
</dbReference>
<dbReference type="InterPro" id="IPR002694">
    <property type="entry name" value="Znf_CHC2"/>
</dbReference>
<reference evidence="3" key="1">
    <citation type="journal article" date="2014" name="Front. Microbiol.">
        <title>High frequency of phylogenetically diverse reductive dehalogenase-homologous genes in deep subseafloor sedimentary metagenomes.</title>
        <authorList>
            <person name="Kawai M."/>
            <person name="Futagami T."/>
            <person name="Toyoda A."/>
            <person name="Takaki Y."/>
            <person name="Nishi S."/>
            <person name="Hori S."/>
            <person name="Arai W."/>
            <person name="Tsubouchi T."/>
            <person name="Morono Y."/>
            <person name="Uchiyama I."/>
            <person name="Ito T."/>
            <person name="Fujiyama A."/>
            <person name="Inagaki F."/>
            <person name="Takami H."/>
        </authorList>
    </citation>
    <scope>NUCLEOTIDE SEQUENCE</scope>
    <source>
        <strain evidence="3">Expedition CK06-06</strain>
    </source>
</reference>
<feature type="domain" description="DNA primase/polymerase bifunctional N-terminal" evidence="2">
    <location>
        <begin position="23"/>
        <end position="146"/>
    </location>
</feature>
<dbReference type="SUPFAM" id="SSF56747">
    <property type="entry name" value="Prim-pol domain"/>
    <property type="match status" value="1"/>
</dbReference>
<feature type="domain" description="Zinc finger CHC2-type" evidence="1">
    <location>
        <begin position="181"/>
        <end position="244"/>
    </location>
</feature>
<protein>
    <recommendedName>
        <fullName evidence="4">Zinc finger CHC2-type domain-containing protein</fullName>
    </recommendedName>
</protein>
<dbReference type="GO" id="GO:0006260">
    <property type="term" value="P:DNA replication"/>
    <property type="evidence" value="ECO:0007669"/>
    <property type="project" value="InterPro"/>
</dbReference>
<accession>X0Z8S2</accession>
<dbReference type="EMBL" id="BART01007193">
    <property type="protein sequence ID" value="GAG54757.1"/>
    <property type="molecule type" value="Genomic_DNA"/>
</dbReference>
<dbReference type="SUPFAM" id="SSF57783">
    <property type="entry name" value="Zinc beta-ribbon"/>
    <property type="match status" value="1"/>
</dbReference>
<proteinExistence type="predicted"/>
<dbReference type="AlphaFoldDB" id="X0Z8S2"/>